<protein>
    <submittedName>
        <fullName evidence="5">Multiple sugar transport system ATP-binding protein</fullName>
    </submittedName>
</protein>
<dbReference type="Pfam" id="PF00005">
    <property type="entry name" value="ABC_tran"/>
    <property type="match status" value="1"/>
</dbReference>
<dbReference type="SUPFAM" id="SSF50331">
    <property type="entry name" value="MOP-like"/>
    <property type="match status" value="1"/>
</dbReference>
<gene>
    <name evidence="5" type="ORF">SAMN02745132_00454</name>
</gene>
<keyword evidence="3 5" id="KW-0067">ATP-binding</keyword>
<evidence type="ECO:0000256" key="3">
    <source>
        <dbReference type="ARBA" id="ARBA00022840"/>
    </source>
</evidence>
<dbReference type="AlphaFoldDB" id="A0A1T4TZG6"/>
<dbReference type="PANTHER" id="PTHR43875">
    <property type="entry name" value="MALTODEXTRIN IMPORT ATP-BINDING PROTEIN MSMX"/>
    <property type="match status" value="1"/>
</dbReference>
<dbReference type="PROSITE" id="PS50893">
    <property type="entry name" value="ABC_TRANSPORTER_2"/>
    <property type="match status" value="1"/>
</dbReference>
<dbReference type="InterPro" id="IPR015855">
    <property type="entry name" value="ABC_transpr_MalK-like"/>
</dbReference>
<dbReference type="Pfam" id="PF17912">
    <property type="entry name" value="OB_MalK"/>
    <property type="match status" value="1"/>
</dbReference>
<dbReference type="InterPro" id="IPR017871">
    <property type="entry name" value="ABC_transporter-like_CS"/>
</dbReference>
<dbReference type="FunFam" id="3.40.50.300:FF:000042">
    <property type="entry name" value="Maltose/maltodextrin ABC transporter, ATP-binding protein"/>
    <property type="match status" value="1"/>
</dbReference>
<evidence type="ECO:0000256" key="1">
    <source>
        <dbReference type="ARBA" id="ARBA00022448"/>
    </source>
</evidence>
<dbReference type="InterPro" id="IPR027417">
    <property type="entry name" value="P-loop_NTPase"/>
</dbReference>
<accession>A0A1T4TZG6</accession>
<reference evidence="6" key="1">
    <citation type="submission" date="2017-02" db="EMBL/GenBank/DDBJ databases">
        <authorList>
            <person name="Varghese N."/>
            <person name="Submissions S."/>
        </authorList>
    </citation>
    <scope>NUCLEOTIDE SEQUENCE [LARGE SCALE GENOMIC DNA]</scope>
    <source>
        <strain evidence="6">DSM 22720</strain>
    </source>
</reference>
<dbReference type="GO" id="GO:0140359">
    <property type="term" value="F:ABC-type transporter activity"/>
    <property type="evidence" value="ECO:0007669"/>
    <property type="project" value="InterPro"/>
</dbReference>
<dbReference type="Proteomes" id="UP000190162">
    <property type="component" value="Unassembled WGS sequence"/>
</dbReference>
<dbReference type="InterPro" id="IPR008995">
    <property type="entry name" value="Mo/tungstate-bd_C_term_dom"/>
</dbReference>
<organism evidence="5 6">
    <name type="scientific">Enterovibrio nigricans DSM 22720</name>
    <dbReference type="NCBI Taxonomy" id="1121868"/>
    <lineage>
        <taxon>Bacteria</taxon>
        <taxon>Pseudomonadati</taxon>
        <taxon>Pseudomonadota</taxon>
        <taxon>Gammaproteobacteria</taxon>
        <taxon>Vibrionales</taxon>
        <taxon>Vibrionaceae</taxon>
        <taxon>Enterovibrio</taxon>
    </lineage>
</organism>
<dbReference type="PANTHER" id="PTHR43875:SF14">
    <property type="entry name" value="ABC TRANSPORTER ATP-BINDING PROTEIN"/>
    <property type="match status" value="1"/>
</dbReference>
<keyword evidence="1" id="KW-0813">Transport</keyword>
<dbReference type="OrthoDB" id="9802264at2"/>
<evidence type="ECO:0000259" key="4">
    <source>
        <dbReference type="PROSITE" id="PS50893"/>
    </source>
</evidence>
<dbReference type="CDD" id="cd03301">
    <property type="entry name" value="ABC_MalK_N"/>
    <property type="match status" value="1"/>
</dbReference>
<keyword evidence="2" id="KW-0547">Nucleotide-binding</keyword>
<dbReference type="GO" id="GO:0016887">
    <property type="term" value="F:ATP hydrolysis activity"/>
    <property type="evidence" value="ECO:0007669"/>
    <property type="project" value="InterPro"/>
</dbReference>
<dbReference type="Gene3D" id="2.40.50.100">
    <property type="match status" value="1"/>
</dbReference>
<dbReference type="Gene3D" id="2.40.50.140">
    <property type="entry name" value="Nucleic acid-binding proteins"/>
    <property type="match status" value="1"/>
</dbReference>
<dbReference type="InterPro" id="IPR040582">
    <property type="entry name" value="OB_MalK-like"/>
</dbReference>
<sequence length="367" mass="40134">MASLTLNNVKKRFGHIEVLKGIDIAIGDGDFLVLVGPSGCGKSTLLNMIAGLDSISDGEVSIGDVVINALHPADRDIAMVFQSYALYPNMTVGQNISFGLEMRKVPKSERDKKIGEVSSMLQIEHLLSRKPGQLSGGQRQRVAMGRALVRDPKIFLFDEPLSNLDAKLRVDMRTEIKRLHQRLNATIVYVTHDQIEAMTLATKIAVMKDGELQQLGSPAEVYDDPANTFVATFMGSPSMNLIDAKVESAEPGKVQLVLEGYDGKPQVVSLECTMENLSHYIGQTVQLGVRPEDITESENEGQDTLTCKVDVTEPTGADTYVITSLGGKEVVARMQANVGLKPGDITPFRFNPEKLMLFDTQSGNRIR</sequence>
<dbReference type="InterPro" id="IPR003593">
    <property type="entry name" value="AAA+_ATPase"/>
</dbReference>
<dbReference type="SUPFAM" id="SSF52540">
    <property type="entry name" value="P-loop containing nucleoside triphosphate hydrolases"/>
    <property type="match status" value="1"/>
</dbReference>
<evidence type="ECO:0000256" key="2">
    <source>
        <dbReference type="ARBA" id="ARBA00022741"/>
    </source>
</evidence>
<dbReference type="NCBIfam" id="NF008653">
    <property type="entry name" value="PRK11650.1"/>
    <property type="match status" value="1"/>
</dbReference>
<evidence type="ECO:0000313" key="5">
    <source>
        <dbReference type="EMBL" id="SKA45882.1"/>
    </source>
</evidence>
<dbReference type="InterPro" id="IPR047641">
    <property type="entry name" value="ABC_transpr_MalK/UgpC-like"/>
</dbReference>
<evidence type="ECO:0000313" key="6">
    <source>
        <dbReference type="Proteomes" id="UP000190162"/>
    </source>
</evidence>
<dbReference type="GO" id="GO:0055052">
    <property type="term" value="C:ATP-binding cassette (ABC) transporter complex, substrate-binding subunit-containing"/>
    <property type="evidence" value="ECO:0007669"/>
    <property type="project" value="TreeGrafter"/>
</dbReference>
<dbReference type="Gene3D" id="3.40.50.300">
    <property type="entry name" value="P-loop containing nucleotide triphosphate hydrolases"/>
    <property type="match status" value="1"/>
</dbReference>
<dbReference type="InterPro" id="IPR003439">
    <property type="entry name" value="ABC_transporter-like_ATP-bd"/>
</dbReference>
<dbReference type="PROSITE" id="PS00211">
    <property type="entry name" value="ABC_TRANSPORTER_1"/>
    <property type="match status" value="1"/>
</dbReference>
<dbReference type="GO" id="GO:0005524">
    <property type="term" value="F:ATP binding"/>
    <property type="evidence" value="ECO:0007669"/>
    <property type="project" value="UniProtKB-KW"/>
</dbReference>
<dbReference type="GO" id="GO:0008643">
    <property type="term" value="P:carbohydrate transport"/>
    <property type="evidence" value="ECO:0007669"/>
    <property type="project" value="InterPro"/>
</dbReference>
<proteinExistence type="predicted"/>
<keyword evidence="6" id="KW-1185">Reference proteome</keyword>
<dbReference type="EMBL" id="FUXU01000003">
    <property type="protein sequence ID" value="SKA45882.1"/>
    <property type="molecule type" value="Genomic_DNA"/>
</dbReference>
<dbReference type="RefSeq" id="WP_078750982.1">
    <property type="nucleotide sequence ID" value="NZ_FUXU01000003.1"/>
</dbReference>
<dbReference type="InterPro" id="IPR005116">
    <property type="entry name" value="Transp-assoc_OB_typ1"/>
</dbReference>
<dbReference type="SMART" id="SM00382">
    <property type="entry name" value="AAA"/>
    <property type="match status" value="1"/>
</dbReference>
<dbReference type="Pfam" id="PF03459">
    <property type="entry name" value="TOBE"/>
    <property type="match status" value="1"/>
</dbReference>
<name>A0A1T4TZG6_9GAMM</name>
<feature type="domain" description="ABC transporter" evidence="4">
    <location>
        <begin position="4"/>
        <end position="234"/>
    </location>
</feature>
<dbReference type="InterPro" id="IPR012340">
    <property type="entry name" value="NA-bd_OB-fold"/>
</dbReference>
<keyword evidence="5" id="KW-0762">Sugar transport</keyword>